<dbReference type="RefSeq" id="XP_026733849.1">
    <property type="nucleotide sequence ID" value="XM_026878048.1"/>
</dbReference>
<gene>
    <name evidence="4" type="primary">LOC113498110</name>
</gene>
<feature type="region of interest" description="Disordered" evidence="1">
    <location>
        <begin position="316"/>
        <end position="342"/>
    </location>
</feature>
<organism evidence="3 4">
    <name type="scientific">Trichoplusia ni</name>
    <name type="common">Cabbage looper</name>
    <dbReference type="NCBI Taxonomy" id="7111"/>
    <lineage>
        <taxon>Eukaryota</taxon>
        <taxon>Metazoa</taxon>
        <taxon>Ecdysozoa</taxon>
        <taxon>Arthropoda</taxon>
        <taxon>Hexapoda</taxon>
        <taxon>Insecta</taxon>
        <taxon>Pterygota</taxon>
        <taxon>Neoptera</taxon>
        <taxon>Endopterygota</taxon>
        <taxon>Lepidoptera</taxon>
        <taxon>Glossata</taxon>
        <taxon>Ditrysia</taxon>
        <taxon>Noctuoidea</taxon>
        <taxon>Noctuidae</taxon>
        <taxon>Plusiinae</taxon>
        <taxon>Trichoplusia</taxon>
    </lineage>
</organism>
<dbReference type="GeneID" id="113498110"/>
<evidence type="ECO:0000256" key="2">
    <source>
        <dbReference type="SAM" id="SignalP"/>
    </source>
</evidence>
<feature type="compositionally biased region" description="Low complexity" evidence="1">
    <location>
        <begin position="149"/>
        <end position="169"/>
    </location>
</feature>
<dbReference type="Proteomes" id="UP000322000">
    <property type="component" value="Chromosome 10"/>
</dbReference>
<accession>A0A7E5VZU4</accession>
<dbReference type="InParanoid" id="A0A7E5VZU4"/>
<evidence type="ECO:0000313" key="3">
    <source>
        <dbReference type="Proteomes" id="UP000322000"/>
    </source>
</evidence>
<evidence type="ECO:0000256" key="1">
    <source>
        <dbReference type="SAM" id="MobiDB-lite"/>
    </source>
</evidence>
<feature type="signal peptide" evidence="2">
    <location>
        <begin position="1"/>
        <end position="20"/>
    </location>
</feature>
<name>A0A7E5VZU4_TRINI</name>
<proteinExistence type="predicted"/>
<feature type="compositionally biased region" description="Polar residues" evidence="1">
    <location>
        <begin position="316"/>
        <end position="338"/>
    </location>
</feature>
<dbReference type="AlphaFoldDB" id="A0A7E5VZU4"/>
<keyword evidence="2" id="KW-0732">Signal</keyword>
<feature type="chain" id="PRO_5028957185" evidence="2">
    <location>
        <begin position="21"/>
        <end position="487"/>
    </location>
</feature>
<sequence>MAYIRARPLFVLTLLQLCRAEISDSLSESWYSANVINDGFQPKPISEIFSTDTPFPTNPVKPISDIFSSESPFSTANPIIVLPTSTPYPPVEASTLPPTRKISTTSTSADYTQTSTLAPTFQTEPPSSFPTTLPPSSLASTFSTYQSTPSTFQTSPVTFSTTPSTTLSSSPPPPIASQPYSIEPEIQQTTLSVPQPPRGAPQTQSQQIRLELVPQQFIPDFNRPIGIQASIPQQNSETSTGGPLSNYFLIYQQAPQNIQGIPGPVQGQAQLTTRVQDTTTRTPSTVIISPAATQTTRAAPSTSTTPVPSTVRIVSTQTPRTTQTVRNTNCQNAPNTPILSGPPYPLRIRVMAPSGSITNVHLNPASRTTTTRRPTTTRTRKIKPRKNTYDACIDGCKRGRDPICAAPLSSTFLNPDTLKGFPSICHMACHNSYRKDSYEKVLDGRCGRLRTRIKTVDSNKLKRDELNKAQYFVDNGGTIVELSALPN</sequence>
<dbReference type="OrthoDB" id="7473547at2759"/>
<protein>
    <submittedName>
        <fullName evidence="4">Mucin-2-like</fullName>
    </submittedName>
</protein>
<feature type="region of interest" description="Disordered" evidence="1">
    <location>
        <begin position="149"/>
        <end position="180"/>
    </location>
</feature>
<reference evidence="4" key="1">
    <citation type="submission" date="2025-08" db="UniProtKB">
        <authorList>
            <consortium name="RefSeq"/>
        </authorList>
    </citation>
    <scope>IDENTIFICATION</scope>
</reference>
<feature type="compositionally biased region" description="Low complexity" evidence="1">
    <location>
        <begin position="367"/>
        <end position="377"/>
    </location>
</feature>
<feature type="region of interest" description="Disordered" evidence="1">
    <location>
        <begin position="357"/>
        <end position="384"/>
    </location>
</feature>
<dbReference type="KEGG" id="tnl:113498110"/>
<keyword evidence="3" id="KW-1185">Reference proteome</keyword>
<evidence type="ECO:0000313" key="4">
    <source>
        <dbReference type="RefSeq" id="XP_026733849.1"/>
    </source>
</evidence>